<dbReference type="InterPro" id="IPR000719">
    <property type="entry name" value="Prot_kinase_dom"/>
</dbReference>
<sequence length="447" mass="50297">MSLDTNSNSSSGSRNSSTGRAQYKIVEHVEDLDRYCPGGYHPIQIGDDLDDGQYRLVDKLGYGGYSTIWLARDLRRARYVAVKAITADASACTPESSLIHSLVKSPSIPGQEIIPRLIDEFWMAGPNGKHRCIVTAPAQMSLLDAKEASVFGLFQPKVAQSVIAQLIRGVAFLHSEGVVHGGNILVQFPTSIDRYSTAELRERFGEPEPEAVVRLDGKPLSNGVPTHVFPPGWFGVRSEEIAFGEEKVILGDFGESFNPHKTPRFSSKTLPLLQPPEARFSDEPLSFASDIWTLACTIWEVLGQRPLFDAFFPNADRVTAEQVEVLGILPPEWWVKWSRRKEWFNEEGELDVKPGTSKGLNCERKTWGQRFDYCIQEPRVEVGLETVTEIERKAFEEMLRSMLVFRPKERATAHQVLHSQWMKEWGQPALEESWNTSRAVPKGEQIK</sequence>
<dbReference type="Proteomes" id="UP001146351">
    <property type="component" value="Unassembled WGS sequence"/>
</dbReference>
<feature type="binding site" evidence="9">
    <location>
        <position position="83"/>
    </location>
    <ligand>
        <name>ATP</name>
        <dbReference type="ChEBI" id="CHEBI:30616"/>
    </ligand>
</feature>
<dbReference type="GO" id="GO:0005737">
    <property type="term" value="C:cytoplasm"/>
    <property type="evidence" value="ECO:0007669"/>
    <property type="project" value="TreeGrafter"/>
</dbReference>
<evidence type="ECO:0000256" key="9">
    <source>
        <dbReference type="PROSITE-ProRule" id="PRU10141"/>
    </source>
</evidence>
<evidence type="ECO:0000256" key="6">
    <source>
        <dbReference type="ARBA" id="ARBA00022840"/>
    </source>
</evidence>
<keyword evidence="3" id="KW-0808">Transferase</keyword>
<dbReference type="AlphaFoldDB" id="A0A9W9I9P5"/>
<evidence type="ECO:0000256" key="2">
    <source>
        <dbReference type="ARBA" id="ARBA00022527"/>
    </source>
</evidence>
<evidence type="ECO:0000313" key="12">
    <source>
        <dbReference type="EMBL" id="KAJ5171693.1"/>
    </source>
</evidence>
<dbReference type="Pfam" id="PF00069">
    <property type="entry name" value="Pkinase"/>
    <property type="match status" value="2"/>
</dbReference>
<dbReference type="PANTHER" id="PTHR47634">
    <property type="entry name" value="PROTEIN KINASE DOMAIN-CONTAINING PROTEIN-RELATED"/>
    <property type="match status" value="1"/>
</dbReference>
<keyword evidence="13" id="KW-1185">Reference proteome</keyword>
<keyword evidence="2" id="KW-0723">Serine/threonine-protein kinase</keyword>
<dbReference type="EC" id="2.7.11.1" evidence="1"/>
<evidence type="ECO:0000256" key="4">
    <source>
        <dbReference type="ARBA" id="ARBA00022741"/>
    </source>
</evidence>
<dbReference type="Gene3D" id="1.10.510.10">
    <property type="entry name" value="Transferase(Phosphotransferase) domain 1"/>
    <property type="match status" value="1"/>
</dbReference>
<reference evidence="12" key="1">
    <citation type="submission" date="2022-11" db="EMBL/GenBank/DDBJ databases">
        <authorList>
            <person name="Petersen C."/>
        </authorList>
    </citation>
    <scope>NUCLEOTIDE SEQUENCE</scope>
    <source>
        <strain evidence="12">IBT 21917</strain>
    </source>
</reference>
<dbReference type="Gene3D" id="3.30.200.20">
    <property type="entry name" value="Phosphorylase Kinase, domain 1"/>
    <property type="match status" value="1"/>
</dbReference>
<evidence type="ECO:0000256" key="7">
    <source>
        <dbReference type="ARBA" id="ARBA00047899"/>
    </source>
</evidence>
<dbReference type="SUPFAM" id="SSF56112">
    <property type="entry name" value="Protein kinase-like (PK-like)"/>
    <property type="match status" value="1"/>
</dbReference>
<keyword evidence="6 9" id="KW-0067">ATP-binding</keyword>
<organism evidence="12 13">
    <name type="scientific">Penicillium capsulatum</name>
    <dbReference type="NCBI Taxonomy" id="69766"/>
    <lineage>
        <taxon>Eukaryota</taxon>
        <taxon>Fungi</taxon>
        <taxon>Dikarya</taxon>
        <taxon>Ascomycota</taxon>
        <taxon>Pezizomycotina</taxon>
        <taxon>Eurotiomycetes</taxon>
        <taxon>Eurotiomycetidae</taxon>
        <taxon>Eurotiales</taxon>
        <taxon>Aspergillaceae</taxon>
        <taxon>Penicillium</taxon>
    </lineage>
</organism>
<dbReference type="PANTHER" id="PTHR47634:SF9">
    <property type="entry name" value="PROTEIN KINASE DOMAIN-CONTAINING PROTEIN-RELATED"/>
    <property type="match status" value="1"/>
</dbReference>
<dbReference type="GO" id="GO:0005524">
    <property type="term" value="F:ATP binding"/>
    <property type="evidence" value="ECO:0007669"/>
    <property type="project" value="UniProtKB-UniRule"/>
</dbReference>
<name>A0A9W9I9P5_9EURO</name>
<keyword evidence="5" id="KW-0418">Kinase</keyword>
<evidence type="ECO:0000259" key="11">
    <source>
        <dbReference type="PROSITE" id="PS50011"/>
    </source>
</evidence>
<dbReference type="GO" id="GO:0000245">
    <property type="term" value="P:spliceosomal complex assembly"/>
    <property type="evidence" value="ECO:0007669"/>
    <property type="project" value="TreeGrafter"/>
</dbReference>
<dbReference type="GO" id="GO:0050684">
    <property type="term" value="P:regulation of mRNA processing"/>
    <property type="evidence" value="ECO:0007669"/>
    <property type="project" value="TreeGrafter"/>
</dbReference>
<evidence type="ECO:0000256" key="8">
    <source>
        <dbReference type="ARBA" id="ARBA00048679"/>
    </source>
</evidence>
<evidence type="ECO:0000256" key="10">
    <source>
        <dbReference type="SAM" id="MobiDB-lite"/>
    </source>
</evidence>
<proteinExistence type="predicted"/>
<evidence type="ECO:0000256" key="3">
    <source>
        <dbReference type="ARBA" id="ARBA00022679"/>
    </source>
</evidence>
<dbReference type="PROSITE" id="PS50011">
    <property type="entry name" value="PROTEIN_KINASE_DOM"/>
    <property type="match status" value="1"/>
</dbReference>
<protein>
    <recommendedName>
        <fullName evidence="1">non-specific serine/threonine protein kinase</fullName>
        <ecNumber evidence="1">2.7.11.1</ecNumber>
    </recommendedName>
</protein>
<dbReference type="InterPro" id="IPR017441">
    <property type="entry name" value="Protein_kinase_ATP_BS"/>
</dbReference>
<dbReference type="EMBL" id="JAPQKO010000003">
    <property type="protein sequence ID" value="KAJ5171693.1"/>
    <property type="molecule type" value="Genomic_DNA"/>
</dbReference>
<keyword evidence="4 9" id="KW-0547">Nucleotide-binding</keyword>
<reference evidence="12" key="2">
    <citation type="journal article" date="2023" name="IMA Fungus">
        <title>Comparative genomic study of the Penicillium genus elucidates a diverse pangenome and 15 lateral gene transfer events.</title>
        <authorList>
            <person name="Petersen C."/>
            <person name="Sorensen T."/>
            <person name="Nielsen M.R."/>
            <person name="Sondergaard T.E."/>
            <person name="Sorensen J.L."/>
            <person name="Fitzpatrick D.A."/>
            <person name="Frisvad J.C."/>
            <person name="Nielsen K.L."/>
        </authorList>
    </citation>
    <scope>NUCLEOTIDE SEQUENCE</scope>
    <source>
        <strain evidence="12">IBT 21917</strain>
    </source>
</reference>
<dbReference type="GO" id="GO:0005634">
    <property type="term" value="C:nucleus"/>
    <property type="evidence" value="ECO:0007669"/>
    <property type="project" value="TreeGrafter"/>
</dbReference>
<dbReference type="PROSITE" id="PS00107">
    <property type="entry name" value="PROTEIN_KINASE_ATP"/>
    <property type="match status" value="1"/>
</dbReference>
<gene>
    <name evidence="12" type="ORF">N7492_004286</name>
</gene>
<comment type="caution">
    <text evidence="12">The sequence shown here is derived from an EMBL/GenBank/DDBJ whole genome shotgun (WGS) entry which is preliminary data.</text>
</comment>
<evidence type="ECO:0000256" key="1">
    <source>
        <dbReference type="ARBA" id="ARBA00012513"/>
    </source>
</evidence>
<evidence type="ECO:0000313" key="13">
    <source>
        <dbReference type="Proteomes" id="UP001146351"/>
    </source>
</evidence>
<comment type="catalytic activity">
    <reaction evidence="8">
        <text>L-seryl-[protein] + ATP = O-phospho-L-seryl-[protein] + ADP + H(+)</text>
        <dbReference type="Rhea" id="RHEA:17989"/>
        <dbReference type="Rhea" id="RHEA-COMP:9863"/>
        <dbReference type="Rhea" id="RHEA-COMP:11604"/>
        <dbReference type="ChEBI" id="CHEBI:15378"/>
        <dbReference type="ChEBI" id="CHEBI:29999"/>
        <dbReference type="ChEBI" id="CHEBI:30616"/>
        <dbReference type="ChEBI" id="CHEBI:83421"/>
        <dbReference type="ChEBI" id="CHEBI:456216"/>
        <dbReference type="EC" id="2.7.11.1"/>
    </reaction>
</comment>
<evidence type="ECO:0000256" key="5">
    <source>
        <dbReference type="ARBA" id="ARBA00022777"/>
    </source>
</evidence>
<dbReference type="GO" id="GO:0004674">
    <property type="term" value="F:protein serine/threonine kinase activity"/>
    <property type="evidence" value="ECO:0007669"/>
    <property type="project" value="UniProtKB-KW"/>
</dbReference>
<accession>A0A9W9I9P5</accession>
<feature type="region of interest" description="Disordered" evidence="10">
    <location>
        <begin position="1"/>
        <end position="20"/>
    </location>
</feature>
<dbReference type="InterPro" id="IPR011009">
    <property type="entry name" value="Kinase-like_dom_sf"/>
</dbReference>
<dbReference type="InterPro" id="IPR051334">
    <property type="entry name" value="SRPK"/>
</dbReference>
<dbReference type="SMART" id="SM00220">
    <property type="entry name" value="S_TKc"/>
    <property type="match status" value="1"/>
</dbReference>
<comment type="catalytic activity">
    <reaction evidence="7">
        <text>L-threonyl-[protein] + ATP = O-phospho-L-threonyl-[protein] + ADP + H(+)</text>
        <dbReference type="Rhea" id="RHEA:46608"/>
        <dbReference type="Rhea" id="RHEA-COMP:11060"/>
        <dbReference type="Rhea" id="RHEA-COMP:11605"/>
        <dbReference type="ChEBI" id="CHEBI:15378"/>
        <dbReference type="ChEBI" id="CHEBI:30013"/>
        <dbReference type="ChEBI" id="CHEBI:30616"/>
        <dbReference type="ChEBI" id="CHEBI:61977"/>
        <dbReference type="ChEBI" id="CHEBI:456216"/>
        <dbReference type="EC" id="2.7.11.1"/>
    </reaction>
</comment>
<dbReference type="OrthoDB" id="5979581at2759"/>
<feature type="domain" description="Protein kinase" evidence="11">
    <location>
        <begin position="54"/>
        <end position="422"/>
    </location>
</feature>